<feature type="domain" description="Major facilitator superfamily (MFS) profile" evidence="10">
    <location>
        <begin position="62"/>
        <end position="509"/>
    </location>
</feature>
<dbReference type="GO" id="GO:0016020">
    <property type="term" value="C:membrane"/>
    <property type="evidence" value="ECO:0007669"/>
    <property type="project" value="UniProtKB-SubCell"/>
</dbReference>
<feature type="transmembrane region" description="Helical" evidence="9">
    <location>
        <begin position="487"/>
        <end position="503"/>
    </location>
</feature>
<evidence type="ECO:0000313" key="11">
    <source>
        <dbReference type="EMBL" id="PVI03873.1"/>
    </source>
</evidence>
<feature type="transmembrane region" description="Helical" evidence="9">
    <location>
        <begin position="163"/>
        <end position="185"/>
    </location>
</feature>
<evidence type="ECO:0000256" key="7">
    <source>
        <dbReference type="RuleBase" id="RU003346"/>
    </source>
</evidence>
<dbReference type="PANTHER" id="PTHR48022:SF56">
    <property type="entry name" value="MAJOR FACILITATOR SUPERFAMILY (MFS) PROFILE DOMAIN-CONTAINING PROTEIN-RELATED"/>
    <property type="match status" value="1"/>
</dbReference>
<feature type="region of interest" description="Disordered" evidence="8">
    <location>
        <begin position="1"/>
        <end position="24"/>
    </location>
</feature>
<dbReference type="FunFam" id="1.20.1250.20:FF:000149">
    <property type="entry name" value="MFS transporter, SP family, general alpha glucoside:H+ symporter"/>
    <property type="match status" value="1"/>
</dbReference>
<keyword evidence="4 9" id="KW-0812">Transmembrane</keyword>
<keyword evidence="6 9" id="KW-0472">Membrane</keyword>
<evidence type="ECO:0000256" key="3">
    <source>
        <dbReference type="ARBA" id="ARBA00022448"/>
    </source>
</evidence>
<dbReference type="GO" id="GO:0005351">
    <property type="term" value="F:carbohydrate:proton symporter activity"/>
    <property type="evidence" value="ECO:0007669"/>
    <property type="project" value="TreeGrafter"/>
</dbReference>
<evidence type="ECO:0000256" key="9">
    <source>
        <dbReference type="SAM" id="Phobius"/>
    </source>
</evidence>
<keyword evidence="3 7" id="KW-0813">Transport</keyword>
<organism evidence="11 12">
    <name type="scientific">Periconia macrospinosa</name>
    <dbReference type="NCBI Taxonomy" id="97972"/>
    <lineage>
        <taxon>Eukaryota</taxon>
        <taxon>Fungi</taxon>
        <taxon>Dikarya</taxon>
        <taxon>Ascomycota</taxon>
        <taxon>Pezizomycotina</taxon>
        <taxon>Dothideomycetes</taxon>
        <taxon>Pleosporomycetidae</taxon>
        <taxon>Pleosporales</taxon>
        <taxon>Massarineae</taxon>
        <taxon>Periconiaceae</taxon>
        <taxon>Periconia</taxon>
    </lineage>
</organism>
<dbReference type="EMBL" id="KZ805326">
    <property type="protein sequence ID" value="PVI03873.1"/>
    <property type="molecule type" value="Genomic_DNA"/>
</dbReference>
<feature type="transmembrane region" description="Helical" evidence="9">
    <location>
        <begin position="384"/>
        <end position="405"/>
    </location>
</feature>
<feature type="transmembrane region" description="Helical" evidence="9">
    <location>
        <begin position="135"/>
        <end position="157"/>
    </location>
</feature>
<feature type="transmembrane region" description="Helical" evidence="9">
    <location>
        <begin position="459"/>
        <end position="475"/>
    </location>
</feature>
<gene>
    <name evidence="11" type="ORF">DM02DRAFT_611848</name>
</gene>
<dbReference type="PROSITE" id="PS50850">
    <property type="entry name" value="MFS"/>
    <property type="match status" value="1"/>
</dbReference>
<dbReference type="NCBIfam" id="TIGR00879">
    <property type="entry name" value="SP"/>
    <property type="match status" value="1"/>
</dbReference>
<evidence type="ECO:0000256" key="6">
    <source>
        <dbReference type="ARBA" id="ARBA00023136"/>
    </source>
</evidence>
<evidence type="ECO:0000256" key="2">
    <source>
        <dbReference type="ARBA" id="ARBA00010992"/>
    </source>
</evidence>
<evidence type="ECO:0000256" key="1">
    <source>
        <dbReference type="ARBA" id="ARBA00004141"/>
    </source>
</evidence>
<dbReference type="Gene3D" id="1.20.1250.20">
    <property type="entry name" value="MFS general substrate transporter like domains"/>
    <property type="match status" value="1"/>
</dbReference>
<feature type="transmembrane region" description="Helical" evidence="9">
    <location>
        <begin position="417"/>
        <end position="439"/>
    </location>
</feature>
<keyword evidence="12" id="KW-1185">Reference proteome</keyword>
<dbReference type="Pfam" id="PF00083">
    <property type="entry name" value="Sugar_tr"/>
    <property type="match status" value="1"/>
</dbReference>
<feature type="transmembrane region" description="Helical" evidence="9">
    <location>
        <begin position="197"/>
        <end position="216"/>
    </location>
</feature>
<comment type="subcellular location">
    <subcellularLocation>
        <location evidence="1">Membrane</location>
        <topology evidence="1">Multi-pass membrane protein</topology>
    </subcellularLocation>
</comment>
<evidence type="ECO:0000256" key="5">
    <source>
        <dbReference type="ARBA" id="ARBA00022989"/>
    </source>
</evidence>
<name>A0A2V1DZZ2_9PLEO</name>
<dbReference type="InterPro" id="IPR020846">
    <property type="entry name" value="MFS_dom"/>
</dbReference>
<dbReference type="InterPro" id="IPR036259">
    <property type="entry name" value="MFS_trans_sf"/>
</dbReference>
<dbReference type="STRING" id="97972.A0A2V1DZZ2"/>
<evidence type="ECO:0000259" key="10">
    <source>
        <dbReference type="PROSITE" id="PS50850"/>
    </source>
</evidence>
<accession>A0A2V1DZZ2</accession>
<dbReference type="OrthoDB" id="6612291at2759"/>
<dbReference type="PROSITE" id="PS00217">
    <property type="entry name" value="SUGAR_TRANSPORT_2"/>
    <property type="match status" value="1"/>
</dbReference>
<dbReference type="PANTHER" id="PTHR48022">
    <property type="entry name" value="PLASTIDIC GLUCOSE TRANSPORTER 4"/>
    <property type="match status" value="1"/>
</dbReference>
<feature type="transmembrane region" description="Helical" evidence="9">
    <location>
        <begin position="236"/>
        <end position="257"/>
    </location>
</feature>
<dbReference type="AlphaFoldDB" id="A0A2V1DZZ2"/>
<dbReference type="Proteomes" id="UP000244855">
    <property type="component" value="Unassembled WGS sequence"/>
</dbReference>
<protein>
    <submittedName>
        <fullName evidence="11">Maltose permease MAL61</fullName>
    </submittedName>
</protein>
<dbReference type="SUPFAM" id="SSF103473">
    <property type="entry name" value="MFS general substrate transporter"/>
    <property type="match status" value="1"/>
</dbReference>
<keyword evidence="5 9" id="KW-1133">Transmembrane helix</keyword>
<sequence length="568" mass="63425">MAEKDIQPVEGDAPELSVSRVPAGDHAKASAKVINDARLATDKEHSMSLLQGIKLYPKAIGWSVLISTCIAMEGYDVCLLSNFFGFPEFKKKYGQQLPDGSWEIPAAWQAGLQNGVTVGEIIGLMINGWVSERFGYRYTVMSCLTLIIAFTAIFFTAQSVEHLLVAEILCGVPWGVFQTLTITYASEVCPVALRGYLTTYVNFCWGLGQTIGIGVIRAMLSREDEWSYRIPYALQWMWPIPLLIGVFLAPESPWWLVRRGRLDDAKKALLRLTSLNRETDFNADETIAMMVHTTSLEEKITRGASYLDCFKGTDLRRTEIVCMAWAIQNLSGNAFSGYSSYFLQQAGLPPSTSYDFALGQYGINMAGVIGSWWLMKAGLGRRTLYVGGLCGLCTMLFIMGFLGLVPESHRDQGAMATGSMMIVWAMFYQLTVGTVCYSLVAELSTRRLQIKTVVLGRNLYNIVGIVCNVVTPYMLNPGELNWKNYTGFFWAGICSFCIVYTYFRLPEPNGRTFAELDLLFEKGVPARKFKSTRVDVFEDLAYTDTKLFQEYEKGVEGGSADELVEKRV</sequence>
<dbReference type="InterPro" id="IPR003663">
    <property type="entry name" value="Sugar/inositol_transpt"/>
</dbReference>
<proteinExistence type="inferred from homology"/>
<reference evidence="11 12" key="1">
    <citation type="journal article" date="2018" name="Sci. Rep.">
        <title>Comparative genomics provides insights into the lifestyle and reveals functional heterogeneity of dark septate endophytic fungi.</title>
        <authorList>
            <person name="Knapp D.G."/>
            <person name="Nemeth J.B."/>
            <person name="Barry K."/>
            <person name="Hainaut M."/>
            <person name="Henrissat B."/>
            <person name="Johnson J."/>
            <person name="Kuo A."/>
            <person name="Lim J.H.P."/>
            <person name="Lipzen A."/>
            <person name="Nolan M."/>
            <person name="Ohm R.A."/>
            <person name="Tamas L."/>
            <person name="Grigoriev I.V."/>
            <person name="Spatafora J.W."/>
            <person name="Nagy L.G."/>
            <person name="Kovacs G.M."/>
        </authorList>
    </citation>
    <scope>NUCLEOTIDE SEQUENCE [LARGE SCALE GENOMIC DNA]</scope>
    <source>
        <strain evidence="11 12">DSE2036</strain>
    </source>
</reference>
<evidence type="ECO:0000256" key="8">
    <source>
        <dbReference type="SAM" id="MobiDB-lite"/>
    </source>
</evidence>
<dbReference type="InterPro" id="IPR005829">
    <property type="entry name" value="Sugar_transporter_CS"/>
</dbReference>
<comment type="similarity">
    <text evidence="2 7">Belongs to the major facilitator superfamily. Sugar transporter (TC 2.A.1.1) family.</text>
</comment>
<dbReference type="InterPro" id="IPR050360">
    <property type="entry name" value="MFS_Sugar_Transporters"/>
</dbReference>
<evidence type="ECO:0000256" key="4">
    <source>
        <dbReference type="ARBA" id="ARBA00022692"/>
    </source>
</evidence>
<evidence type="ECO:0000313" key="12">
    <source>
        <dbReference type="Proteomes" id="UP000244855"/>
    </source>
</evidence>
<dbReference type="InterPro" id="IPR005828">
    <property type="entry name" value="MFS_sugar_transport-like"/>
</dbReference>